<protein>
    <submittedName>
        <fullName evidence="2">Uncharacterized protein</fullName>
    </submittedName>
</protein>
<dbReference type="eggNOG" id="arCOG13477">
    <property type="taxonomic scope" value="Archaea"/>
</dbReference>
<evidence type="ECO:0000313" key="2">
    <source>
        <dbReference type="EMBL" id="AGB31229.1"/>
    </source>
</evidence>
<accession>L0JIU0</accession>
<name>L0JIU0_NATP1</name>
<sequence>MTRPPNAGNSRLLPDKTAVAAQIRRSGTVRPTDLNPNSVVLALCRLSNERLCRPVAARNKSFPGRNTILRCRRTCQTRIRYIVIKYHYGLPILVPECIGGPPDSGCPPVTSLESPPLTKSERTRSIPFGDSHYVNTSK</sequence>
<evidence type="ECO:0000313" key="3">
    <source>
        <dbReference type="Proteomes" id="UP000010843"/>
    </source>
</evidence>
<feature type="region of interest" description="Disordered" evidence="1">
    <location>
        <begin position="105"/>
        <end position="138"/>
    </location>
</feature>
<dbReference type="KEGG" id="npe:Natpe_1324"/>
<dbReference type="Proteomes" id="UP000010843">
    <property type="component" value="Chromosome"/>
</dbReference>
<dbReference type="HOGENOM" id="CLU_1850695_0_0_2"/>
<dbReference type="EMBL" id="CP003372">
    <property type="protein sequence ID" value="AGB31229.1"/>
    <property type="molecule type" value="Genomic_DNA"/>
</dbReference>
<evidence type="ECO:0000256" key="1">
    <source>
        <dbReference type="SAM" id="MobiDB-lite"/>
    </source>
</evidence>
<organism evidence="2 3">
    <name type="scientific">Natrinema pellirubrum (strain DSM 15624 / CIP 106293 / JCM 10476 / NCIMB 786 / 157)</name>
    <dbReference type="NCBI Taxonomy" id="797303"/>
    <lineage>
        <taxon>Archaea</taxon>
        <taxon>Methanobacteriati</taxon>
        <taxon>Methanobacteriota</taxon>
        <taxon>Stenosarchaea group</taxon>
        <taxon>Halobacteria</taxon>
        <taxon>Halobacteriales</taxon>
        <taxon>Natrialbaceae</taxon>
        <taxon>Natrinema</taxon>
    </lineage>
</organism>
<reference evidence="3" key="1">
    <citation type="submission" date="2012-02" db="EMBL/GenBank/DDBJ databases">
        <title>Complete sequence of chromosome of Natrinema pellirubrum DSM 15624.</title>
        <authorList>
            <person name="Lucas S."/>
            <person name="Han J."/>
            <person name="Lapidus A."/>
            <person name="Cheng J.-F."/>
            <person name="Goodwin L."/>
            <person name="Pitluck S."/>
            <person name="Peters L."/>
            <person name="Teshima H."/>
            <person name="Detter J.C."/>
            <person name="Han C."/>
            <person name="Tapia R."/>
            <person name="Land M."/>
            <person name="Hauser L."/>
            <person name="Kyrpides N."/>
            <person name="Ivanova N."/>
            <person name="Pagani I."/>
            <person name="Sproer C."/>
            <person name="Anderson I."/>
            <person name="Woyke T."/>
        </authorList>
    </citation>
    <scope>NUCLEOTIDE SEQUENCE [LARGE SCALE GENOMIC DNA]</scope>
    <source>
        <strain evidence="3">DSM 15624 / JCM 10476 / NCIMB 786</strain>
    </source>
</reference>
<dbReference type="STRING" id="797303.Natpe_1324"/>
<dbReference type="AlphaFoldDB" id="L0JIU0"/>
<proteinExistence type="predicted"/>
<gene>
    <name evidence="2" type="ordered locus">Natpe_1324</name>
</gene>